<evidence type="ECO:0000313" key="2">
    <source>
        <dbReference type="Proteomes" id="UP000001531"/>
    </source>
</evidence>
<keyword evidence="2" id="KW-1185">Reference proteome</keyword>
<evidence type="ECO:0000313" key="1">
    <source>
        <dbReference type="EMBL" id="CAJ29728.1"/>
    </source>
</evidence>
<organism evidence="1 2">
    <name type="scientific">Corynebacterium phage BFK20</name>
    <dbReference type="NCBI Taxonomy" id="28358"/>
    <lineage>
        <taxon>Viruses</taxon>
        <taxon>Duplodnaviria</taxon>
        <taxon>Heunggongvirae</taxon>
        <taxon>Uroviricota</taxon>
        <taxon>Caudoviricetes</taxon>
        <taxon>Sasvirus</taxon>
        <taxon>Sasvirus BFK20</taxon>
    </lineage>
</organism>
<sequence length="159" mass="18163">MTLLYDLFRAWNMPGNNPRYHRKQQDRLKQEWPILYDLLNQLGSYGGFSDTPGSPHLGRPYPGVSEVTYDIAMATAKRLLEGAEWMDVETTANAHSVELTPDEVSQVISLVRSCRFKVDPSNQYVERVTAYARESMGIELQPWQKELLARAFEEKPGNA</sequence>
<protein>
    <submittedName>
        <fullName evidence="1">Gp45</fullName>
    </submittedName>
</protein>
<reference evidence="1 2" key="2">
    <citation type="journal article" date="1994" name="Acta Virol.">
        <title>Characterization and sequence analysis of the F2 promoter from corynephage BFK20.</title>
        <authorList>
            <person name="Koptides M."/>
            <person name="Ugorcakova J."/>
            <person name="Baloghova E."/>
            <person name="Bukovska G."/>
            <person name="Timko J."/>
        </authorList>
    </citation>
    <scope>NUCLEOTIDE SEQUENCE [LARGE SCALE GENOMIC DNA]</scope>
</reference>
<reference evidence="1 2" key="4">
    <citation type="journal article" date="2007" name="Virology">
        <title>Transcriptional profiling of bacteriophage BFK20: coexpression interrogated by "guilt-by-association" algorithm.</title>
        <authorList>
            <person name="Majtan T."/>
            <person name="Halgasova N."/>
            <person name="Bukovska G."/>
            <person name="Timko J."/>
        </authorList>
    </citation>
    <scope>NUCLEOTIDE SEQUENCE [LARGE SCALE GENOMIC DNA]</scope>
</reference>
<dbReference type="GeneID" id="5580343"/>
<proteinExistence type="predicted"/>
<reference evidence="1 2" key="1">
    <citation type="journal article" date="1992" name="J. Gen. Microbiol.">
        <title>Characterization of bacteriophage BFK20 from Brevibacterium flavum.</title>
        <authorList>
            <person name="Koptides M."/>
            <person name="Barak I."/>
            <person name="Sisova M."/>
            <person name="Baloghova E."/>
            <person name="Ugorcakova J."/>
        </authorList>
    </citation>
    <scope>NUCLEOTIDE SEQUENCE [LARGE SCALE GENOMIC DNA]</scope>
</reference>
<dbReference type="EMBL" id="AJ278322">
    <property type="protein sequence ID" value="CAJ29728.1"/>
    <property type="molecule type" value="Genomic_DNA"/>
</dbReference>
<dbReference type="RefSeq" id="YP_001456775.1">
    <property type="nucleotide sequence ID" value="NC_009799.3"/>
</dbReference>
<accession>Q3V5F0</accession>
<name>Q3V5F0_9CAUD</name>
<dbReference type="KEGG" id="vg:5580343"/>
<gene>
    <name evidence="1" type="primary">ORF45</name>
</gene>
<reference evidence="1 2" key="3">
    <citation type="journal article" date="2006" name="Virology">
        <title>Complete nucleotide sequence and genome analysis of bacteriophage BFK20--a lytic phage of the industrial producer Brevibacterium flavum.</title>
        <authorList>
            <person name="Bukovska G."/>
            <person name="Klucar L."/>
            <person name="Vlcek C."/>
            <person name="Adamovic J."/>
            <person name="Turna J."/>
            <person name="Timko J."/>
        </authorList>
    </citation>
    <scope>NUCLEOTIDE SEQUENCE [LARGE SCALE GENOMIC DNA]</scope>
</reference>
<dbReference type="Proteomes" id="UP000001531">
    <property type="component" value="Segment"/>
</dbReference>